<dbReference type="PANTHER" id="PTHR43575:SF1">
    <property type="entry name" value="PROTEIN ABCI7, CHLOROPLASTIC"/>
    <property type="match status" value="1"/>
</dbReference>
<dbReference type="Pfam" id="PF01458">
    <property type="entry name" value="SUFBD_core"/>
    <property type="match status" value="1"/>
</dbReference>
<evidence type="ECO:0000259" key="1">
    <source>
        <dbReference type="Pfam" id="PF01458"/>
    </source>
</evidence>
<keyword evidence="3" id="KW-1185">Reference proteome</keyword>
<reference evidence="2 3" key="1">
    <citation type="submission" date="2023-07" db="EMBL/GenBank/DDBJ databases">
        <title>Genomic Encyclopedia of Type Strains, Phase IV (KMG-IV): sequencing the most valuable type-strain genomes for metagenomic binning, comparative biology and taxonomic classification.</title>
        <authorList>
            <person name="Goeker M."/>
        </authorList>
    </citation>
    <scope>NUCLEOTIDE SEQUENCE [LARGE SCALE GENOMIC DNA]</scope>
    <source>
        <strain evidence="2 3">DSM 16784</strain>
    </source>
</reference>
<dbReference type="InterPro" id="IPR037284">
    <property type="entry name" value="SUF_FeS_clus_asmbl_SufBD_sf"/>
</dbReference>
<name>A0ABU0E4S2_9FIRM</name>
<organism evidence="2 3">
    <name type="scientific">Breznakia pachnodae</name>
    <dbReference type="NCBI Taxonomy" id="265178"/>
    <lineage>
        <taxon>Bacteria</taxon>
        <taxon>Bacillati</taxon>
        <taxon>Bacillota</taxon>
        <taxon>Erysipelotrichia</taxon>
        <taxon>Erysipelotrichales</taxon>
        <taxon>Erysipelotrichaceae</taxon>
        <taxon>Breznakia</taxon>
    </lineage>
</organism>
<sequence length="274" mass="31243">MKETNLEIRSDTFVECDEDTKTTFDVYVENSLNLKIENKPNSESLLIVNIYGEGILDLNITVAEDSLLTYLWVNYSDDKLEIKETFDLKRNSDLFASFIEFSNGKHKKVTTFALNEQGSNVHARSANIIENEMDWKMYAHHFDHHTTAQLDNYAVGLENSVFNMKVVGHIFQGHKKSETHQVTRVLNLSNHLQSSVAPELLIDENDVAASHACTMGQPNPEEIYYLQSRGLSKGEALKLLILGYLLIAVEDMEDDVKEHITDLIHNKIEQVWIA</sequence>
<dbReference type="PANTHER" id="PTHR43575">
    <property type="entry name" value="PROTEIN ABCI7, CHLOROPLASTIC"/>
    <property type="match status" value="1"/>
</dbReference>
<protein>
    <submittedName>
        <fullName evidence="2">Fe-S cluster assembly scaffold protein SufB</fullName>
    </submittedName>
</protein>
<dbReference type="InterPro" id="IPR055346">
    <property type="entry name" value="Fe-S_cluster_assembly_SufBD"/>
</dbReference>
<gene>
    <name evidence="2" type="ORF">J2S15_002661</name>
</gene>
<dbReference type="SUPFAM" id="SSF101960">
    <property type="entry name" value="Stabilizer of iron transporter SufD"/>
    <property type="match status" value="1"/>
</dbReference>
<proteinExistence type="predicted"/>
<comment type="caution">
    <text evidence="2">The sequence shown here is derived from an EMBL/GenBank/DDBJ whole genome shotgun (WGS) entry which is preliminary data.</text>
</comment>
<feature type="domain" description="SUF system FeS cluster assembly SufBD core" evidence="1">
    <location>
        <begin position="59"/>
        <end position="243"/>
    </location>
</feature>
<dbReference type="EMBL" id="JAUSUR010000005">
    <property type="protein sequence ID" value="MDQ0361908.1"/>
    <property type="molecule type" value="Genomic_DNA"/>
</dbReference>
<evidence type="ECO:0000313" key="3">
    <source>
        <dbReference type="Proteomes" id="UP001230220"/>
    </source>
</evidence>
<dbReference type="InterPro" id="IPR000825">
    <property type="entry name" value="SUF_FeS_clus_asmbl_SufBD_core"/>
</dbReference>
<dbReference type="RefSeq" id="WP_307409040.1">
    <property type="nucleotide sequence ID" value="NZ_JAUSUR010000005.1"/>
</dbReference>
<accession>A0ABU0E4S2</accession>
<evidence type="ECO:0000313" key="2">
    <source>
        <dbReference type="EMBL" id="MDQ0361908.1"/>
    </source>
</evidence>
<dbReference type="Proteomes" id="UP001230220">
    <property type="component" value="Unassembled WGS sequence"/>
</dbReference>